<dbReference type="RefSeq" id="WP_146416545.1">
    <property type="nucleotide sequence ID" value="NZ_SJPZ01000005.1"/>
</dbReference>
<dbReference type="InterPro" id="IPR001387">
    <property type="entry name" value="Cro/C1-type_HTH"/>
</dbReference>
<dbReference type="InterPro" id="IPR039554">
    <property type="entry name" value="HigA2-like_HTH"/>
</dbReference>
<evidence type="ECO:0000313" key="3">
    <source>
        <dbReference type="Proteomes" id="UP000316476"/>
    </source>
</evidence>
<accession>A0A5C6FFT4</accession>
<dbReference type="Proteomes" id="UP000316476">
    <property type="component" value="Unassembled WGS sequence"/>
</dbReference>
<proteinExistence type="predicted"/>
<dbReference type="Pfam" id="PF13744">
    <property type="entry name" value="HTH_37"/>
    <property type="match status" value="1"/>
</dbReference>
<dbReference type="CDD" id="cd00093">
    <property type="entry name" value="HTH_XRE"/>
    <property type="match status" value="1"/>
</dbReference>
<dbReference type="EMBL" id="SJPZ01000005">
    <property type="protein sequence ID" value="TWU59627.1"/>
    <property type="molecule type" value="Genomic_DNA"/>
</dbReference>
<dbReference type="PROSITE" id="PS50943">
    <property type="entry name" value="HTH_CROC1"/>
    <property type="match status" value="1"/>
</dbReference>
<feature type="domain" description="HTH cro/C1-type" evidence="1">
    <location>
        <begin position="35"/>
        <end position="88"/>
    </location>
</feature>
<evidence type="ECO:0000259" key="1">
    <source>
        <dbReference type="PROSITE" id="PS50943"/>
    </source>
</evidence>
<dbReference type="SUPFAM" id="SSF47413">
    <property type="entry name" value="lambda repressor-like DNA-binding domains"/>
    <property type="match status" value="1"/>
</dbReference>
<dbReference type="OrthoDB" id="283724at2"/>
<evidence type="ECO:0000313" key="2">
    <source>
        <dbReference type="EMBL" id="TWU59627.1"/>
    </source>
</evidence>
<organism evidence="2 3">
    <name type="scientific">Crateriforma conspicua</name>
    <dbReference type="NCBI Taxonomy" id="2527996"/>
    <lineage>
        <taxon>Bacteria</taxon>
        <taxon>Pseudomonadati</taxon>
        <taxon>Planctomycetota</taxon>
        <taxon>Planctomycetia</taxon>
        <taxon>Planctomycetales</taxon>
        <taxon>Planctomycetaceae</taxon>
        <taxon>Crateriforma</taxon>
    </lineage>
</organism>
<dbReference type="AlphaFoldDB" id="A0A5C6FFT4"/>
<protein>
    <submittedName>
        <fullName evidence="2">Antitoxin HigA</fullName>
    </submittedName>
</protein>
<dbReference type="SMART" id="SM00530">
    <property type="entry name" value="HTH_XRE"/>
    <property type="match status" value="1"/>
</dbReference>
<comment type="caution">
    <text evidence="2">The sequence shown here is derived from an EMBL/GenBank/DDBJ whole genome shotgun (WGS) entry which is preliminary data.</text>
</comment>
<name>A0A5C6FFT4_9PLAN</name>
<gene>
    <name evidence="2" type="primary">higA_2</name>
    <name evidence="2" type="ORF">V7x_55370</name>
</gene>
<reference evidence="2 3" key="1">
    <citation type="submission" date="2019-02" db="EMBL/GenBank/DDBJ databases">
        <title>Deep-cultivation of Planctomycetes and their phenomic and genomic characterization uncovers novel biology.</title>
        <authorList>
            <person name="Wiegand S."/>
            <person name="Jogler M."/>
            <person name="Boedeker C."/>
            <person name="Pinto D."/>
            <person name="Vollmers J."/>
            <person name="Rivas-Marin E."/>
            <person name="Kohn T."/>
            <person name="Peeters S.H."/>
            <person name="Heuer A."/>
            <person name="Rast P."/>
            <person name="Oberbeckmann S."/>
            <person name="Bunk B."/>
            <person name="Jeske O."/>
            <person name="Meyerdierks A."/>
            <person name="Storesund J.E."/>
            <person name="Kallscheuer N."/>
            <person name="Luecker S."/>
            <person name="Lage O.M."/>
            <person name="Pohl T."/>
            <person name="Merkel B.J."/>
            <person name="Hornburger P."/>
            <person name="Mueller R.-W."/>
            <person name="Bruemmer F."/>
            <person name="Labrenz M."/>
            <person name="Spormann A.M."/>
            <person name="Op Den Camp H."/>
            <person name="Overmann J."/>
            <person name="Amann R."/>
            <person name="Jetten M.S.M."/>
            <person name="Mascher T."/>
            <person name="Medema M.H."/>
            <person name="Devos D.P."/>
            <person name="Kaster A.-K."/>
            <person name="Ovreas L."/>
            <person name="Rohde M."/>
            <person name="Galperin M.Y."/>
            <person name="Jogler C."/>
        </authorList>
    </citation>
    <scope>NUCLEOTIDE SEQUENCE [LARGE SCALE GENOMIC DNA]</scope>
    <source>
        <strain evidence="2 3">V7</strain>
    </source>
</reference>
<dbReference type="GO" id="GO:0003677">
    <property type="term" value="F:DNA binding"/>
    <property type="evidence" value="ECO:0007669"/>
    <property type="project" value="InterPro"/>
</dbReference>
<dbReference type="InterPro" id="IPR010982">
    <property type="entry name" value="Lambda_DNA-bd_dom_sf"/>
</dbReference>
<sequence>MTGRNKWSKLKEQMSPERREHIAEGVRQLEAEMVLAELRKHSGMTQKELAEILGVSQPTLSSQEHQDDMEISTLSRLIQAMGGQLELVVHMPKGDIRLTQFDTGHSPQPEAAR</sequence>
<dbReference type="Gene3D" id="1.10.260.40">
    <property type="entry name" value="lambda repressor-like DNA-binding domains"/>
    <property type="match status" value="1"/>
</dbReference>